<organism evidence="2 3">
    <name type="scientific">Arthrobacter flavus</name>
    <dbReference type="NCBI Taxonomy" id="95172"/>
    <lineage>
        <taxon>Bacteria</taxon>
        <taxon>Bacillati</taxon>
        <taxon>Actinomycetota</taxon>
        <taxon>Actinomycetes</taxon>
        <taxon>Micrococcales</taxon>
        <taxon>Micrococcaceae</taxon>
        <taxon>Arthrobacter</taxon>
    </lineage>
</organism>
<dbReference type="RefSeq" id="WP_343877840.1">
    <property type="nucleotide sequence ID" value="NZ_BAAAIJ010000007.1"/>
</dbReference>
<gene>
    <name evidence="2" type="ORF">ACFSFX_03145</name>
</gene>
<dbReference type="InterPro" id="IPR018723">
    <property type="entry name" value="DUF2254_membrane"/>
</dbReference>
<accession>A0ABW4Q4W7</accession>
<feature type="transmembrane region" description="Helical" evidence="1">
    <location>
        <begin position="26"/>
        <end position="46"/>
    </location>
</feature>
<keyword evidence="3" id="KW-1185">Reference proteome</keyword>
<evidence type="ECO:0000313" key="3">
    <source>
        <dbReference type="Proteomes" id="UP001597307"/>
    </source>
</evidence>
<proteinExistence type="predicted"/>
<protein>
    <submittedName>
        <fullName evidence="2">DUF2254 domain-containing protein</fullName>
    </submittedName>
</protein>
<feature type="transmembrane region" description="Helical" evidence="1">
    <location>
        <begin position="117"/>
        <end position="136"/>
    </location>
</feature>
<keyword evidence="1" id="KW-0812">Transmembrane</keyword>
<evidence type="ECO:0000256" key="1">
    <source>
        <dbReference type="SAM" id="Phobius"/>
    </source>
</evidence>
<feature type="transmembrane region" description="Helical" evidence="1">
    <location>
        <begin position="156"/>
        <end position="177"/>
    </location>
</feature>
<dbReference type="Pfam" id="PF10011">
    <property type="entry name" value="DUF2254"/>
    <property type="match status" value="1"/>
</dbReference>
<name>A0ABW4Q4W7_9MICC</name>
<dbReference type="Proteomes" id="UP001597307">
    <property type="component" value="Unassembled WGS sequence"/>
</dbReference>
<keyword evidence="1" id="KW-0472">Membrane</keyword>
<reference evidence="3" key="1">
    <citation type="journal article" date="2019" name="Int. J. Syst. Evol. Microbiol.">
        <title>The Global Catalogue of Microorganisms (GCM) 10K type strain sequencing project: providing services to taxonomists for standard genome sequencing and annotation.</title>
        <authorList>
            <consortium name="The Broad Institute Genomics Platform"/>
            <consortium name="The Broad Institute Genome Sequencing Center for Infectious Disease"/>
            <person name="Wu L."/>
            <person name="Ma J."/>
        </authorList>
    </citation>
    <scope>NUCLEOTIDE SEQUENCE [LARGE SCALE GENOMIC DNA]</scope>
    <source>
        <strain evidence="3">JCM 11496</strain>
    </source>
</reference>
<feature type="transmembrane region" description="Helical" evidence="1">
    <location>
        <begin position="77"/>
        <end position="97"/>
    </location>
</feature>
<evidence type="ECO:0000313" key="2">
    <source>
        <dbReference type="EMBL" id="MFD1845590.1"/>
    </source>
</evidence>
<comment type="caution">
    <text evidence="2">The sequence shown here is derived from an EMBL/GenBank/DDBJ whole genome shotgun (WGS) entry which is preliminary data.</text>
</comment>
<sequence>MVMSSGPASRIGDRFRTAGDALRTQLWPLPVLAVLVAIGLGVWLPLLDAAIGEDMPSAVSSLLINGGPDAGRAILEATAGSLITATSLTFSLTVVTLQLASSQFSPRLLRTFTGDRVVHATLALFLGTFAYALTVLRTVRSGDDGEEAFVPHLAVTLAFLLAIASVIGLVFFLAHLAREIRVETIMRKVHGETAATIDRVFPDRRGSASPALPVAPTSAALIVTAKSGFLTGIDEERILAAAAKHRAVVRVDCRVGSSLVKGVPVAVGWAHSDEPIMRAEALEEFRHDVAAAFTCGFERTAVQDVAFGFRQLIDVAAKALSPGINDPTTAIHVLGHTSALLCDLTQRDLGARALRDDDGVVRVILRRPDFAAFLNLTLDQPLLYGSSDPAVIDRVLSLLQEVAWHAVGEDKPAIREQLQRVAAAIQQESHPPAVQEHLQDQLDQVNQALDGAWSPHGPVAGGRA</sequence>
<keyword evidence="1" id="KW-1133">Transmembrane helix</keyword>
<dbReference type="EMBL" id="JBHUGA010000006">
    <property type="protein sequence ID" value="MFD1845590.1"/>
    <property type="molecule type" value="Genomic_DNA"/>
</dbReference>